<gene>
    <name evidence="3" type="ORF">HMPREF9446_03495</name>
</gene>
<dbReference type="InterPro" id="IPR050126">
    <property type="entry name" value="Ap4A_hydrolase"/>
</dbReference>
<accession>F3PXJ7</accession>
<organism evidence="3 4">
    <name type="scientific">Bacteroides fluxus YIT 12057</name>
    <dbReference type="NCBI Taxonomy" id="763034"/>
    <lineage>
        <taxon>Bacteria</taxon>
        <taxon>Pseudomonadati</taxon>
        <taxon>Bacteroidota</taxon>
        <taxon>Bacteroidia</taxon>
        <taxon>Bacteroidales</taxon>
        <taxon>Bacteroidaceae</taxon>
        <taxon>Bacteroides</taxon>
    </lineage>
</organism>
<dbReference type="InterPro" id="IPR011152">
    <property type="entry name" value="Pesterase_MJ0912"/>
</dbReference>
<name>F3PXJ7_9BACE</name>
<dbReference type="AlphaFoldDB" id="F3PXJ7"/>
<evidence type="ECO:0000313" key="3">
    <source>
        <dbReference type="EMBL" id="EGF51579.1"/>
    </source>
</evidence>
<feature type="domain" description="Calcineurin-like phosphoesterase" evidence="2">
    <location>
        <begin position="1"/>
        <end position="190"/>
    </location>
</feature>
<dbReference type="GO" id="GO:0005737">
    <property type="term" value="C:cytoplasm"/>
    <property type="evidence" value="ECO:0007669"/>
    <property type="project" value="TreeGrafter"/>
</dbReference>
<evidence type="ECO:0000256" key="1">
    <source>
        <dbReference type="ARBA" id="ARBA00008950"/>
    </source>
</evidence>
<keyword evidence="4" id="KW-1185">Reference proteome</keyword>
<dbReference type="RefSeq" id="WP_009126702.1">
    <property type="nucleotide sequence ID" value="NZ_GL882691.1"/>
</dbReference>
<dbReference type="STRING" id="763034.HMPREF9446_03495"/>
<dbReference type="Gene3D" id="3.60.21.10">
    <property type="match status" value="1"/>
</dbReference>
<protein>
    <submittedName>
        <fullName evidence="3">Phosphodiesterase family protein</fullName>
    </submittedName>
</protein>
<dbReference type="PANTHER" id="PTHR42850">
    <property type="entry name" value="METALLOPHOSPHOESTERASE"/>
    <property type="match status" value="1"/>
</dbReference>
<comment type="similarity">
    <text evidence="1">Belongs to the metallophosphoesterase superfamily. YfcE family.</text>
</comment>
<evidence type="ECO:0000259" key="2">
    <source>
        <dbReference type="Pfam" id="PF12850"/>
    </source>
</evidence>
<dbReference type="EMBL" id="AFBN01000099">
    <property type="protein sequence ID" value="EGF51579.1"/>
    <property type="molecule type" value="Genomic_DNA"/>
</dbReference>
<proteinExistence type="inferred from homology"/>
<dbReference type="GeneID" id="86050866"/>
<dbReference type="eggNOG" id="COG0639">
    <property type="taxonomic scope" value="Bacteria"/>
</dbReference>
<reference evidence="3 4" key="1">
    <citation type="submission" date="2011-02" db="EMBL/GenBank/DDBJ databases">
        <authorList>
            <person name="Weinstock G."/>
            <person name="Sodergren E."/>
            <person name="Clifton S."/>
            <person name="Fulton L."/>
            <person name="Fulton B."/>
            <person name="Courtney L."/>
            <person name="Fronick C."/>
            <person name="Harrison M."/>
            <person name="Strong C."/>
            <person name="Farmer C."/>
            <person name="Delahaunty K."/>
            <person name="Markovic C."/>
            <person name="Hall O."/>
            <person name="Minx P."/>
            <person name="Tomlinson C."/>
            <person name="Mitreva M."/>
            <person name="Hou S."/>
            <person name="Chen J."/>
            <person name="Wollam A."/>
            <person name="Pepin K.H."/>
            <person name="Johnson M."/>
            <person name="Bhonagiri V."/>
            <person name="Zhang X."/>
            <person name="Suruliraj S."/>
            <person name="Warren W."/>
            <person name="Chinwalla A."/>
            <person name="Mardis E.R."/>
            <person name="Wilson R.K."/>
        </authorList>
    </citation>
    <scope>NUCLEOTIDE SEQUENCE [LARGE SCALE GENOMIC DNA]</scope>
    <source>
        <strain evidence="3 4">YIT 12057</strain>
    </source>
</reference>
<dbReference type="HOGENOM" id="CLU_074761_1_1_10"/>
<dbReference type="PANTHER" id="PTHR42850:SF2">
    <property type="entry name" value="BLL5683 PROTEIN"/>
    <property type="match status" value="1"/>
</dbReference>
<dbReference type="InterPro" id="IPR029052">
    <property type="entry name" value="Metallo-depent_PP-like"/>
</dbReference>
<sequence length="223" mass="26047">MKIVVISDIHSNIDYLRKCMFFIQKERPDKIICLGDIVGYFDQPKQVFDFLMNKHVHCLCGNHEAMLLDRLLIDEKKEEIYQIKKQRNLFTSDEISIISTWLPFYTLFTDNIKILCVHGTPWNPLLGYGYKDSQSILNYVSHDFDYVFMGHTHHPYIMQQSCGTLVNVGSCGLPRDIGNMPSYSLLNTQTKECYIKRVCIDIDECCFDKTRIHSSVIECLKRK</sequence>
<comment type="caution">
    <text evidence="3">The sequence shown here is derived from an EMBL/GenBank/DDBJ whole genome shotgun (WGS) entry which is preliminary data.</text>
</comment>
<dbReference type="GO" id="GO:0016791">
    <property type="term" value="F:phosphatase activity"/>
    <property type="evidence" value="ECO:0007669"/>
    <property type="project" value="TreeGrafter"/>
</dbReference>
<evidence type="ECO:0000313" key="4">
    <source>
        <dbReference type="Proteomes" id="UP000003416"/>
    </source>
</evidence>
<dbReference type="InterPro" id="IPR024654">
    <property type="entry name" value="Calcineurin-like_PHP_lpxH"/>
</dbReference>
<dbReference type="SUPFAM" id="SSF56300">
    <property type="entry name" value="Metallo-dependent phosphatases"/>
    <property type="match status" value="1"/>
</dbReference>
<dbReference type="PIRSF" id="PIRSF000883">
    <property type="entry name" value="Pesterase_MJ0912"/>
    <property type="match status" value="1"/>
</dbReference>
<dbReference type="Pfam" id="PF12850">
    <property type="entry name" value="Metallophos_2"/>
    <property type="match status" value="1"/>
</dbReference>
<dbReference type="Proteomes" id="UP000003416">
    <property type="component" value="Unassembled WGS sequence"/>
</dbReference>